<reference evidence="2" key="1">
    <citation type="submission" date="2019-10" db="EMBL/GenBank/DDBJ databases">
        <title>Corvus moneduloides (New Caledonian crow) genome, bCorMon1, primary haplotype.</title>
        <authorList>
            <person name="Rutz C."/>
            <person name="Fungtammasan C."/>
            <person name="Mountcastle J."/>
            <person name="Formenti G."/>
            <person name="Chow W."/>
            <person name="Howe K."/>
            <person name="Steele M.P."/>
            <person name="Fernandes J."/>
            <person name="Gilbert M.T.P."/>
            <person name="Fedrigo O."/>
            <person name="Jarvis E.D."/>
            <person name="Gemmell N."/>
        </authorList>
    </citation>
    <scope>NUCLEOTIDE SEQUENCE [LARGE SCALE GENOMIC DNA]</scope>
</reference>
<keyword evidence="2" id="KW-1185">Reference proteome</keyword>
<dbReference type="Proteomes" id="UP000694553">
    <property type="component" value="Unassembled WGS sequence"/>
</dbReference>
<dbReference type="SUPFAM" id="SSF52540">
    <property type="entry name" value="P-loop containing nucleoside triphosphate hydrolases"/>
    <property type="match status" value="1"/>
</dbReference>
<dbReference type="Gene3D" id="3.40.50.300">
    <property type="entry name" value="P-loop containing nucleotide triphosphate hydrolases"/>
    <property type="match status" value="1"/>
</dbReference>
<reference evidence="1" key="3">
    <citation type="submission" date="2025-09" db="UniProtKB">
        <authorList>
            <consortium name="Ensembl"/>
        </authorList>
    </citation>
    <scope>IDENTIFICATION</scope>
</reference>
<sequence>MAARRGALIALEGVDRAGKSTQGRRLVEALRAAGHGADLIRFPGTARLGAARFGAAFASSPFLSYRQNHRDWAADQLLPGEGEEPGGPHHSPALLCQPLGTRVKMMFVAPSPVQPGLGHCQGSRGSHSFPGQPVPGLHLPRREEFLPKIPSIPCHCNLRSDPTACFSGIIGAIFPAPVLYWIKELGS</sequence>
<evidence type="ECO:0000313" key="2">
    <source>
        <dbReference type="Proteomes" id="UP000694553"/>
    </source>
</evidence>
<evidence type="ECO:0000313" key="1">
    <source>
        <dbReference type="Ensembl" id="ENSCMUP00000032887.1"/>
    </source>
</evidence>
<accession>A0A8U7NRU3</accession>
<dbReference type="Ensembl" id="ENSCMUT00000034296.1">
    <property type="protein sequence ID" value="ENSCMUP00000032887.1"/>
    <property type="gene ID" value="ENSCMUG00000019769.1"/>
</dbReference>
<dbReference type="InterPro" id="IPR027417">
    <property type="entry name" value="P-loop_NTPase"/>
</dbReference>
<proteinExistence type="predicted"/>
<protein>
    <submittedName>
        <fullName evidence="1">Uncharacterized protein</fullName>
    </submittedName>
</protein>
<reference evidence="1" key="2">
    <citation type="submission" date="2025-08" db="UniProtKB">
        <authorList>
            <consortium name="Ensembl"/>
        </authorList>
    </citation>
    <scope>IDENTIFICATION</scope>
</reference>
<organism evidence="1 2">
    <name type="scientific">Corvus moneduloides</name>
    <name type="common">New Caledonian crow</name>
    <dbReference type="NCBI Taxonomy" id="1196302"/>
    <lineage>
        <taxon>Eukaryota</taxon>
        <taxon>Metazoa</taxon>
        <taxon>Chordata</taxon>
        <taxon>Craniata</taxon>
        <taxon>Vertebrata</taxon>
        <taxon>Euteleostomi</taxon>
        <taxon>Archelosauria</taxon>
        <taxon>Archosauria</taxon>
        <taxon>Dinosauria</taxon>
        <taxon>Saurischia</taxon>
        <taxon>Theropoda</taxon>
        <taxon>Coelurosauria</taxon>
        <taxon>Aves</taxon>
        <taxon>Neognathae</taxon>
        <taxon>Neoaves</taxon>
        <taxon>Telluraves</taxon>
        <taxon>Australaves</taxon>
        <taxon>Passeriformes</taxon>
        <taxon>Corvoidea</taxon>
        <taxon>Corvidae</taxon>
        <taxon>Corvus</taxon>
    </lineage>
</organism>
<name>A0A8U7NRU3_CORMO</name>
<dbReference type="AlphaFoldDB" id="A0A8U7NRU3"/>